<dbReference type="SUPFAM" id="SSF50475">
    <property type="entry name" value="FMN-binding split barrel"/>
    <property type="match status" value="1"/>
</dbReference>
<evidence type="ECO:0000313" key="2">
    <source>
        <dbReference type="Proteomes" id="UP001528823"/>
    </source>
</evidence>
<proteinExistence type="predicted"/>
<sequence length="209" mass="23393">MFIPKVFEQNDTDSLINLIREYPFATLITISEAEGIEANPIPLSFTQDENKQYLQGHIAKANPLWKSVNNGSDVLVVFNGPNGYISPNYYPTKQETGKAVPTWNYVTVQVRGRLSFIHDADWNRAMIDRLTVEHEASQKNPWTLNDAPEGYIDKMLQAIVSVKVEIVSIIGKWKLSQNQSEKNRNGVINGLSSQSNASVIASWVSAAKQ</sequence>
<name>A0ABT5UBU1_9GAMM</name>
<evidence type="ECO:0000313" key="1">
    <source>
        <dbReference type="EMBL" id="MDE1463841.1"/>
    </source>
</evidence>
<protein>
    <submittedName>
        <fullName evidence="1">FMN-binding negative transcriptional regulator</fullName>
    </submittedName>
</protein>
<dbReference type="Gene3D" id="2.30.110.10">
    <property type="entry name" value="Electron Transport, Fmn-binding Protein, Chain A"/>
    <property type="match status" value="1"/>
</dbReference>
<dbReference type="InterPro" id="IPR007396">
    <property type="entry name" value="TR_PAI2-type"/>
</dbReference>
<dbReference type="PANTHER" id="PTHR35802:SF1">
    <property type="entry name" value="PROTEASE SYNTHASE AND SPORULATION PROTEIN PAI 2"/>
    <property type="match status" value="1"/>
</dbReference>
<dbReference type="Pfam" id="PF04299">
    <property type="entry name" value="FMN_bind_2"/>
    <property type="match status" value="1"/>
</dbReference>
<keyword evidence="2" id="KW-1185">Reference proteome</keyword>
<dbReference type="PIRSF" id="PIRSF010372">
    <property type="entry name" value="PaiB"/>
    <property type="match status" value="1"/>
</dbReference>
<dbReference type="InterPro" id="IPR012349">
    <property type="entry name" value="Split_barrel_FMN-bd"/>
</dbReference>
<gene>
    <name evidence="1" type="ORF">ORQ98_17960</name>
</gene>
<dbReference type="EMBL" id="JAPMOU010000025">
    <property type="protein sequence ID" value="MDE1463841.1"/>
    <property type="molecule type" value="Genomic_DNA"/>
</dbReference>
<dbReference type="RefSeq" id="WP_274690175.1">
    <property type="nucleotide sequence ID" value="NZ_JAPMOU010000025.1"/>
</dbReference>
<dbReference type="Proteomes" id="UP001528823">
    <property type="component" value="Unassembled WGS sequence"/>
</dbReference>
<accession>A0ABT5UBU1</accession>
<reference evidence="1 2" key="1">
    <citation type="submission" date="2022-11" db="EMBL/GenBank/DDBJ databases">
        <title>Spartinivicinus poritis sp. nov., isolated from scleractinian coral Porites lutea.</title>
        <authorList>
            <person name="Zhang G."/>
            <person name="Cai L."/>
            <person name="Wei Q."/>
        </authorList>
    </citation>
    <scope>NUCLEOTIDE SEQUENCE [LARGE SCALE GENOMIC DNA]</scope>
    <source>
        <strain evidence="1 2">A2-2</strain>
    </source>
</reference>
<dbReference type="PANTHER" id="PTHR35802">
    <property type="entry name" value="PROTEASE SYNTHASE AND SPORULATION PROTEIN PAI 2"/>
    <property type="match status" value="1"/>
</dbReference>
<organism evidence="1 2">
    <name type="scientific">Spartinivicinus poritis</name>
    <dbReference type="NCBI Taxonomy" id="2994640"/>
    <lineage>
        <taxon>Bacteria</taxon>
        <taxon>Pseudomonadati</taxon>
        <taxon>Pseudomonadota</taxon>
        <taxon>Gammaproteobacteria</taxon>
        <taxon>Oceanospirillales</taxon>
        <taxon>Zooshikellaceae</taxon>
        <taxon>Spartinivicinus</taxon>
    </lineage>
</organism>
<comment type="caution">
    <text evidence="1">The sequence shown here is derived from an EMBL/GenBank/DDBJ whole genome shotgun (WGS) entry which is preliminary data.</text>
</comment>